<dbReference type="EMBL" id="CANHGI010000002">
    <property type="protein sequence ID" value="CAI5443639.1"/>
    <property type="molecule type" value="Genomic_DNA"/>
</dbReference>
<keyword evidence="1" id="KW-0472">Membrane</keyword>
<feature type="transmembrane region" description="Helical" evidence="1">
    <location>
        <begin position="20"/>
        <end position="44"/>
    </location>
</feature>
<name>A0A9P1IEF4_9PELO</name>
<dbReference type="AlphaFoldDB" id="A0A9P1IEF4"/>
<comment type="caution">
    <text evidence="2">The sequence shown here is derived from an EMBL/GenBank/DDBJ whole genome shotgun (WGS) entry which is preliminary data.</text>
</comment>
<protein>
    <submittedName>
        <fullName evidence="2">Uncharacterized protein</fullName>
    </submittedName>
</protein>
<organism evidence="2 3">
    <name type="scientific">Caenorhabditis angaria</name>
    <dbReference type="NCBI Taxonomy" id="860376"/>
    <lineage>
        <taxon>Eukaryota</taxon>
        <taxon>Metazoa</taxon>
        <taxon>Ecdysozoa</taxon>
        <taxon>Nematoda</taxon>
        <taxon>Chromadorea</taxon>
        <taxon>Rhabditida</taxon>
        <taxon>Rhabditina</taxon>
        <taxon>Rhabditomorpha</taxon>
        <taxon>Rhabditoidea</taxon>
        <taxon>Rhabditidae</taxon>
        <taxon>Peloderinae</taxon>
        <taxon>Caenorhabditis</taxon>
    </lineage>
</organism>
<keyword evidence="1" id="KW-0812">Transmembrane</keyword>
<sequence>MKKFTESYGFSKHMNYEVPPMFDICIGLLIFLNLANICTFFLYLRYTRKLAKLRVQNRLNAIMLNEVESEDDSGFESEFGDFQ</sequence>
<keyword evidence="1" id="KW-1133">Transmembrane helix</keyword>
<proteinExistence type="predicted"/>
<evidence type="ECO:0000313" key="3">
    <source>
        <dbReference type="Proteomes" id="UP001152747"/>
    </source>
</evidence>
<dbReference type="Proteomes" id="UP001152747">
    <property type="component" value="Unassembled WGS sequence"/>
</dbReference>
<accession>A0A9P1IEF4</accession>
<evidence type="ECO:0000313" key="2">
    <source>
        <dbReference type="EMBL" id="CAI5443639.1"/>
    </source>
</evidence>
<evidence type="ECO:0000256" key="1">
    <source>
        <dbReference type="SAM" id="Phobius"/>
    </source>
</evidence>
<reference evidence="2" key="1">
    <citation type="submission" date="2022-11" db="EMBL/GenBank/DDBJ databases">
        <authorList>
            <person name="Kikuchi T."/>
        </authorList>
    </citation>
    <scope>NUCLEOTIDE SEQUENCE</scope>
    <source>
        <strain evidence="2">PS1010</strain>
    </source>
</reference>
<keyword evidence="3" id="KW-1185">Reference proteome</keyword>
<gene>
    <name evidence="2" type="ORF">CAMP_LOCUS6276</name>
</gene>